<gene>
    <name evidence="5" type="ORF">HNR61_006810</name>
</gene>
<evidence type="ECO:0000313" key="6">
    <source>
        <dbReference type="Proteomes" id="UP000572680"/>
    </source>
</evidence>
<comment type="caution">
    <text evidence="5">The sequence shown here is derived from an EMBL/GenBank/DDBJ whole genome shotgun (WGS) entry which is preliminary data.</text>
</comment>
<dbReference type="InterPro" id="IPR036388">
    <property type="entry name" value="WH-like_DNA-bd_sf"/>
</dbReference>
<feature type="domain" description="HTH hxlR-type" evidence="4">
    <location>
        <begin position="12"/>
        <end position="102"/>
    </location>
</feature>
<evidence type="ECO:0000256" key="2">
    <source>
        <dbReference type="ARBA" id="ARBA00023125"/>
    </source>
</evidence>
<dbReference type="EMBL" id="JACJIA010000011">
    <property type="protein sequence ID" value="MBA8955136.1"/>
    <property type="molecule type" value="Genomic_DNA"/>
</dbReference>
<keyword evidence="2 5" id="KW-0238">DNA-binding</keyword>
<organism evidence="5 6">
    <name type="scientific">Actinomadura namibiensis</name>
    <dbReference type="NCBI Taxonomy" id="182080"/>
    <lineage>
        <taxon>Bacteria</taxon>
        <taxon>Bacillati</taxon>
        <taxon>Actinomycetota</taxon>
        <taxon>Actinomycetes</taxon>
        <taxon>Streptosporangiales</taxon>
        <taxon>Thermomonosporaceae</taxon>
        <taxon>Actinomadura</taxon>
    </lineage>
</organism>
<proteinExistence type="predicted"/>
<dbReference type="RefSeq" id="WP_182847169.1">
    <property type="nucleotide sequence ID" value="NZ_BAAALP010000040.1"/>
</dbReference>
<sequence length="167" mass="18032">MALGKDYTRQVCSLARALEVVGERWTLLIIRDAFYGVRRFSHFQAHLDIPRAVLTARLGALVEAGVLDKRDGEYVLTGTGLELWPAVHALSDWGARNFSDAGACRLFRHVGCGGLVGVGGGCSSCGQVPVPTDLEIHPGPALDGDRRDDPVSLALRAPHRLLDPIRP</sequence>
<dbReference type="Gene3D" id="1.10.10.10">
    <property type="entry name" value="Winged helix-like DNA-binding domain superfamily/Winged helix DNA-binding domain"/>
    <property type="match status" value="1"/>
</dbReference>
<dbReference type="InterPro" id="IPR002577">
    <property type="entry name" value="HTH_HxlR"/>
</dbReference>
<protein>
    <submittedName>
        <fullName evidence="5">DNA-binding HxlR family transcriptional regulator</fullName>
    </submittedName>
</protein>
<dbReference type="SUPFAM" id="SSF46785">
    <property type="entry name" value="Winged helix' DNA-binding domain"/>
    <property type="match status" value="1"/>
</dbReference>
<dbReference type="InterPro" id="IPR036390">
    <property type="entry name" value="WH_DNA-bd_sf"/>
</dbReference>
<dbReference type="Proteomes" id="UP000572680">
    <property type="component" value="Unassembled WGS sequence"/>
</dbReference>
<evidence type="ECO:0000256" key="1">
    <source>
        <dbReference type="ARBA" id="ARBA00023015"/>
    </source>
</evidence>
<dbReference type="PANTHER" id="PTHR33204:SF18">
    <property type="entry name" value="TRANSCRIPTIONAL REGULATORY PROTEIN"/>
    <property type="match status" value="1"/>
</dbReference>
<keyword evidence="1" id="KW-0805">Transcription regulation</keyword>
<evidence type="ECO:0000313" key="5">
    <source>
        <dbReference type="EMBL" id="MBA8955136.1"/>
    </source>
</evidence>
<evidence type="ECO:0000259" key="4">
    <source>
        <dbReference type="PROSITE" id="PS51118"/>
    </source>
</evidence>
<dbReference type="PANTHER" id="PTHR33204">
    <property type="entry name" value="TRANSCRIPTIONAL REGULATOR, MARR FAMILY"/>
    <property type="match status" value="1"/>
</dbReference>
<evidence type="ECO:0000256" key="3">
    <source>
        <dbReference type="ARBA" id="ARBA00023163"/>
    </source>
</evidence>
<accession>A0A7W3QQ03</accession>
<dbReference type="PROSITE" id="PS51118">
    <property type="entry name" value="HTH_HXLR"/>
    <property type="match status" value="1"/>
</dbReference>
<dbReference type="AlphaFoldDB" id="A0A7W3QQ03"/>
<name>A0A7W3QQ03_ACTNM</name>
<keyword evidence="3" id="KW-0804">Transcription</keyword>
<dbReference type="Pfam" id="PF01638">
    <property type="entry name" value="HxlR"/>
    <property type="match status" value="1"/>
</dbReference>
<reference evidence="5 6" key="1">
    <citation type="submission" date="2020-08" db="EMBL/GenBank/DDBJ databases">
        <title>Genomic Encyclopedia of Type Strains, Phase IV (KMG-IV): sequencing the most valuable type-strain genomes for metagenomic binning, comparative biology and taxonomic classification.</title>
        <authorList>
            <person name="Goeker M."/>
        </authorList>
    </citation>
    <scope>NUCLEOTIDE SEQUENCE [LARGE SCALE GENOMIC DNA]</scope>
    <source>
        <strain evidence="5 6">DSM 44197</strain>
    </source>
</reference>
<dbReference type="GO" id="GO:0003677">
    <property type="term" value="F:DNA binding"/>
    <property type="evidence" value="ECO:0007669"/>
    <property type="project" value="UniProtKB-KW"/>
</dbReference>
<keyword evidence="6" id="KW-1185">Reference proteome</keyword>